<name>A0ABV6R0B0_9CAUL</name>
<evidence type="ECO:0000313" key="3">
    <source>
        <dbReference type="Proteomes" id="UP001589906"/>
    </source>
</evidence>
<dbReference type="PANTHER" id="PTHR37305">
    <property type="entry name" value="INTEGRAL MEMBRANE PROTEIN-RELATED"/>
    <property type="match status" value="1"/>
</dbReference>
<feature type="transmembrane region" description="Helical" evidence="1">
    <location>
        <begin position="20"/>
        <end position="42"/>
    </location>
</feature>
<comment type="caution">
    <text evidence="2">The sequence shown here is derived from an EMBL/GenBank/DDBJ whole genome shotgun (WGS) entry which is preliminary data.</text>
</comment>
<sequence>MWADATRAEAFRLIHSRTTWFWSVLFLPILTLVFGVIASYVIKANTERLAQDTDAPPEITAMLAEGPLNLGGSVLANAAELAGPGLLLFVLIGAATVYAGDYRWETWRLLRPRSDRTALIVGKLLVVTGLSVAAMGLLAVATLVSEAVRGFVFERSVTFTLTGEEVGALFGLWGLAFLRTVQFLMLSLLAAIFTRSLLAALFVPLAIGVAQFFVPNVFSMMGQTPDSWLTVLASPGHAVSLLQGSLAPDTVTLTGQGALLAKTWISLIGWIVIPLAGAVLLFRRQDLSKE</sequence>
<evidence type="ECO:0000313" key="2">
    <source>
        <dbReference type="EMBL" id="MFC0633046.1"/>
    </source>
</evidence>
<feature type="transmembrane region" description="Helical" evidence="1">
    <location>
        <begin position="263"/>
        <end position="282"/>
    </location>
</feature>
<proteinExistence type="predicted"/>
<keyword evidence="1" id="KW-0472">Membrane</keyword>
<feature type="transmembrane region" description="Helical" evidence="1">
    <location>
        <begin position="120"/>
        <end position="148"/>
    </location>
</feature>
<keyword evidence="3" id="KW-1185">Reference proteome</keyword>
<dbReference type="PANTHER" id="PTHR37305:SF1">
    <property type="entry name" value="MEMBRANE PROTEIN"/>
    <property type="match status" value="1"/>
</dbReference>
<keyword evidence="1" id="KW-1133">Transmembrane helix</keyword>
<organism evidence="2 3">
    <name type="scientific">Brevundimonas balnearis</name>
    <dbReference type="NCBI Taxonomy" id="1572858"/>
    <lineage>
        <taxon>Bacteria</taxon>
        <taxon>Pseudomonadati</taxon>
        <taxon>Pseudomonadota</taxon>
        <taxon>Alphaproteobacteria</taxon>
        <taxon>Caulobacterales</taxon>
        <taxon>Caulobacteraceae</taxon>
        <taxon>Brevundimonas</taxon>
    </lineage>
</organism>
<dbReference type="Proteomes" id="UP001589906">
    <property type="component" value="Unassembled WGS sequence"/>
</dbReference>
<protein>
    <recommendedName>
        <fullName evidence="4">ABC-2 type transporter superfamily</fullName>
    </recommendedName>
</protein>
<evidence type="ECO:0008006" key="4">
    <source>
        <dbReference type="Google" id="ProtNLM"/>
    </source>
</evidence>
<dbReference type="RefSeq" id="WP_376834534.1">
    <property type="nucleotide sequence ID" value="NZ_JBHLSW010000003.1"/>
</dbReference>
<reference evidence="2 3" key="1">
    <citation type="submission" date="2024-09" db="EMBL/GenBank/DDBJ databases">
        <authorList>
            <person name="Sun Q."/>
            <person name="Mori K."/>
        </authorList>
    </citation>
    <scope>NUCLEOTIDE SEQUENCE [LARGE SCALE GENOMIC DNA]</scope>
    <source>
        <strain evidence="2 3">NCAIM B.02621</strain>
    </source>
</reference>
<keyword evidence="1" id="KW-0812">Transmembrane</keyword>
<gene>
    <name evidence="2" type="ORF">ACFFGE_04025</name>
</gene>
<evidence type="ECO:0000256" key="1">
    <source>
        <dbReference type="SAM" id="Phobius"/>
    </source>
</evidence>
<feature type="transmembrane region" description="Helical" evidence="1">
    <location>
        <begin position="81"/>
        <end position="99"/>
    </location>
</feature>
<accession>A0ABV6R0B0</accession>
<dbReference type="EMBL" id="JBHLSW010000003">
    <property type="protein sequence ID" value="MFC0633046.1"/>
    <property type="molecule type" value="Genomic_DNA"/>
</dbReference>
<feature type="transmembrane region" description="Helical" evidence="1">
    <location>
        <begin position="197"/>
        <end position="218"/>
    </location>
</feature>